<dbReference type="RefSeq" id="WP_080777476.1">
    <property type="nucleotide sequence ID" value="NZ_JBJXVJ010000003.1"/>
</dbReference>
<dbReference type="Proteomes" id="UP001634154">
    <property type="component" value="Unassembled WGS sequence"/>
</dbReference>
<evidence type="ECO:0000313" key="1">
    <source>
        <dbReference type="EMBL" id="MFN1218177.1"/>
    </source>
</evidence>
<accession>A0ABW9K614</accession>
<reference evidence="1 2" key="1">
    <citation type="submission" date="2024-12" db="EMBL/GenBank/DDBJ databases">
        <title>Draft genome sequence of Chryseobacterium kwangjuense AG447.</title>
        <authorList>
            <person name="Cheptsov V.S."/>
            <person name="Belov A."/>
            <person name="Zavarzina A.G."/>
        </authorList>
    </citation>
    <scope>NUCLEOTIDE SEQUENCE [LARGE SCALE GENOMIC DNA]</scope>
    <source>
        <strain evidence="1 2">AG447</strain>
    </source>
</reference>
<keyword evidence="2" id="KW-1185">Reference proteome</keyword>
<name>A0ABW9K614_9FLAO</name>
<gene>
    <name evidence="1" type="ORF">ACKW6Q_14495</name>
</gene>
<dbReference type="EMBL" id="JBJXVJ010000003">
    <property type="protein sequence ID" value="MFN1218177.1"/>
    <property type="molecule type" value="Genomic_DNA"/>
</dbReference>
<comment type="caution">
    <text evidence="1">The sequence shown here is derived from an EMBL/GenBank/DDBJ whole genome shotgun (WGS) entry which is preliminary data.</text>
</comment>
<evidence type="ECO:0000313" key="2">
    <source>
        <dbReference type="Proteomes" id="UP001634154"/>
    </source>
</evidence>
<sequence length="110" mass="13324">MDQKLILDAIHAAVWRKRISQIYTHKDLYKFVTGDIDLTNLKIDIVLRNKEVFEWIIKHPEYDYKGVLESPNTNEDLFRFFNIYYEDIIFKLNKYLSEDYIIKLSEIEAM</sequence>
<proteinExistence type="predicted"/>
<organism evidence="1 2">
    <name type="scientific">Chryseobacterium kwangjuense</name>
    <dbReference type="NCBI Taxonomy" id="267125"/>
    <lineage>
        <taxon>Bacteria</taxon>
        <taxon>Pseudomonadati</taxon>
        <taxon>Bacteroidota</taxon>
        <taxon>Flavobacteriia</taxon>
        <taxon>Flavobacteriales</taxon>
        <taxon>Weeksellaceae</taxon>
        <taxon>Chryseobacterium group</taxon>
        <taxon>Chryseobacterium</taxon>
    </lineage>
</organism>
<protein>
    <submittedName>
        <fullName evidence="1">Uncharacterized protein</fullName>
    </submittedName>
</protein>